<evidence type="ECO:0000313" key="1">
    <source>
        <dbReference type="EMBL" id="GCB60353.1"/>
    </source>
</evidence>
<dbReference type="GO" id="GO:0005634">
    <property type="term" value="C:nucleus"/>
    <property type="evidence" value="ECO:0007669"/>
    <property type="project" value="TreeGrafter"/>
</dbReference>
<dbReference type="Proteomes" id="UP000288216">
    <property type="component" value="Unassembled WGS sequence"/>
</dbReference>
<sequence>MWVSVTARGILRPGVWVRAHSQARGSAQGSSSSGGEAEPGVEEIIRAEKCKLKAIKFRRIRAQMGLSGPPPRSLTTEAMEQIRFLKTKFPEEWSVSQLAEGFSVNEDVIRRVLKSKFKPSVQRRMRQDANVCGSRQTVPHGAKRLTADSPDAQALVEPKLLTDPALTARLPQGTVADPSQSDFSGKLHNPVAKETGRINLAQQSVRKEFRVQSSPDLVKTRAAYAEREECSSSDEEQLPGFQETDEELQKLTENQLKVVQKGSEFYDQEGNFLYRIHNTDS</sequence>
<dbReference type="OMA" id="KYHIMRR"/>
<proteinExistence type="predicted"/>
<reference evidence="1 2" key="1">
    <citation type="journal article" date="2018" name="Nat. Ecol. Evol.">
        <title>Shark genomes provide insights into elasmobranch evolution and the origin of vertebrates.</title>
        <authorList>
            <person name="Hara Y"/>
            <person name="Yamaguchi K"/>
            <person name="Onimaru K"/>
            <person name="Kadota M"/>
            <person name="Koyanagi M"/>
            <person name="Keeley SD"/>
            <person name="Tatsumi K"/>
            <person name="Tanaka K"/>
            <person name="Motone F"/>
            <person name="Kageyama Y"/>
            <person name="Nozu R"/>
            <person name="Adachi N"/>
            <person name="Nishimura O"/>
            <person name="Nakagawa R"/>
            <person name="Tanegashima C"/>
            <person name="Kiyatake I"/>
            <person name="Matsumoto R"/>
            <person name="Murakumo K"/>
            <person name="Nishida K"/>
            <person name="Terakita A"/>
            <person name="Kuratani S"/>
            <person name="Sato K"/>
            <person name="Hyodo S Kuraku.S."/>
        </authorList>
    </citation>
    <scope>NUCLEOTIDE SEQUENCE [LARGE SCALE GENOMIC DNA]</scope>
</reference>
<dbReference type="Pfam" id="PF06413">
    <property type="entry name" value="Neugrin"/>
    <property type="match status" value="1"/>
</dbReference>
<dbReference type="OrthoDB" id="6415470at2759"/>
<keyword evidence="2" id="KW-1185">Reference proteome</keyword>
<dbReference type="InterPro" id="IPR010487">
    <property type="entry name" value="NGRN/Rrg9"/>
</dbReference>
<organism evidence="1 2">
    <name type="scientific">Scyliorhinus torazame</name>
    <name type="common">Cloudy catshark</name>
    <name type="synonym">Catulus torazame</name>
    <dbReference type="NCBI Taxonomy" id="75743"/>
    <lineage>
        <taxon>Eukaryota</taxon>
        <taxon>Metazoa</taxon>
        <taxon>Chordata</taxon>
        <taxon>Craniata</taxon>
        <taxon>Vertebrata</taxon>
        <taxon>Chondrichthyes</taxon>
        <taxon>Elasmobranchii</taxon>
        <taxon>Galeomorphii</taxon>
        <taxon>Galeoidea</taxon>
        <taxon>Carcharhiniformes</taxon>
        <taxon>Scyliorhinidae</taxon>
        <taxon>Scyliorhinus</taxon>
    </lineage>
</organism>
<protein>
    <submittedName>
        <fullName evidence="1">Uncharacterized protein</fullName>
    </submittedName>
</protein>
<comment type="caution">
    <text evidence="1">The sequence shown here is derived from an EMBL/GenBank/DDBJ whole genome shotgun (WGS) entry which is preliminary data.</text>
</comment>
<dbReference type="AlphaFoldDB" id="A0A401NHK2"/>
<evidence type="ECO:0000313" key="2">
    <source>
        <dbReference type="Proteomes" id="UP000288216"/>
    </source>
</evidence>
<dbReference type="EMBL" id="BFAA01007493">
    <property type="protein sequence ID" value="GCB60353.1"/>
    <property type="molecule type" value="Genomic_DNA"/>
</dbReference>
<dbReference type="PANTHER" id="PTHR13475:SF3">
    <property type="entry name" value="NEUGRIN"/>
    <property type="match status" value="1"/>
</dbReference>
<dbReference type="PANTHER" id="PTHR13475">
    <property type="entry name" value="NEUGRIN"/>
    <property type="match status" value="1"/>
</dbReference>
<dbReference type="STRING" id="75743.A0A401NHK2"/>
<accession>A0A401NHK2</accession>
<name>A0A401NHK2_SCYTO</name>
<gene>
    <name evidence="1" type="ORF">scyTo_0014153</name>
</gene>